<name>A0AAD5VR47_9AGAR</name>
<evidence type="ECO:0000313" key="1">
    <source>
        <dbReference type="EMBL" id="KAJ3567445.1"/>
    </source>
</evidence>
<keyword evidence="2" id="KW-1185">Reference proteome</keyword>
<gene>
    <name evidence="1" type="ORF">NP233_g6359</name>
</gene>
<dbReference type="Proteomes" id="UP001213000">
    <property type="component" value="Unassembled WGS sequence"/>
</dbReference>
<reference evidence="1" key="1">
    <citation type="submission" date="2022-07" db="EMBL/GenBank/DDBJ databases">
        <title>Genome Sequence of Leucocoprinus birnbaumii.</title>
        <authorList>
            <person name="Buettner E."/>
        </authorList>
    </citation>
    <scope>NUCLEOTIDE SEQUENCE</scope>
    <source>
        <strain evidence="1">VT141</strain>
    </source>
</reference>
<evidence type="ECO:0000313" key="2">
    <source>
        <dbReference type="Proteomes" id="UP001213000"/>
    </source>
</evidence>
<proteinExistence type="predicted"/>
<dbReference type="EMBL" id="JANIEX010000412">
    <property type="protein sequence ID" value="KAJ3567445.1"/>
    <property type="molecule type" value="Genomic_DNA"/>
</dbReference>
<protein>
    <submittedName>
        <fullName evidence="1">Uncharacterized protein</fullName>
    </submittedName>
</protein>
<dbReference type="AlphaFoldDB" id="A0AAD5VR47"/>
<sequence>MDRFYDPESARSALSDVIGEALAEESDAPVATSLWADRSPHVVSDNPGKEEVVVRMFGIVSVRATPPFLRRFNERNPPREYLKQSIVVTGLGDELFQDQLLALTRITDCFNDPAFHSRVCFPYEGSVFEDYPALCAGTRISVQRSRAPGALEVPFEPGVDESGTLMAFKPDHLIHSADNVVEYREKGNAKGVQLAKPSAFAVGDIVELHICVRWVSTSEHQAKSLVNLIRVTKVTDVFRHEACRGRENLVRSLTVQSDTPRSFKRARLPPLLPDEVDRLRQDFDGLCIPPPKRVRVDE</sequence>
<accession>A0AAD5VR47</accession>
<comment type="caution">
    <text evidence="1">The sequence shown here is derived from an EMBL/GenBank/DDBJ whole genome shotgun (WGS) entry which is preliminary data.</text>
</comment>
<organism evidence="1 2">
    <name type="scientific">Leucocoprinus birnbaumii</name>
    <dbReference type="NCBI Taxonomy" id="56174"/>
    <lineage>
        <taxon>Eukaryota</taxon>
        <taxon>Fungi</taxon>
        <taxon>Dikarya</taxon>
        <taxon>Basidiomycota</taxon>
        <taxon>Agaricomycotina</taxon>
        <taxon>Agaricomycetes</taxon>
        <taxon>Agaricomycetidae</taxon>
        <taxon>Agaricales</taxon>
        <taxon>Agaricineae</taxon>
        <taxon>Agaricaceae</taxon>
        <taxon>Leucocoprinus</taxon>
    </lineage>
</organism>